<reference evidence="1 2" key="1">
    <citation type="submission" date="2016-07" db="EMBL/GenBank/DDBJ databases">
        <authorList>
            <person name="Townsley L."/>
            <person name="Shank E.A."/>
        </authorList>
    </citation>
    <scope>NUCLEOTIDE SEQUENCE [LARGE SCALE GENOMIC DNA]</scope>
    <source>
        <strain evidence="1 2">CH01</strain>
    </source>
</reference>
<evidence type="ECO:0000313" key="2">
    <source>
        <dbReference type="Proteomes" id="UP000094580"/>
    </source>
</evidence>
<evidence type="ECO:0000313" key="1">
    <source>
        <dbReference type="EMBL" id="ODG92581.1"/>
    </source>
</evidence>
<keyword evidence="2" id="KW-1185">Reference proteome</keyword>
<dbReference type="RefSeq" id="WP_069033216.1">
    <property type="nucleotide sequence ID" value="NZ_MDKC01000007.1"/>
</dbReference>
<gene>
    <name evidence="1" type="ORF">BED47_19260</name>
</gene>
<accession>A0ABX2ZS41</accession>
<dbReference type="Proteomes" id="UP000094580">
    <property type="component" value="Unassembled WGS sequence"/>
</dbReference>
<sequence length="126" mass="14902">MKKLFIFFSIFWLTACENNSLSIVVKEYDVGKLNIKFSENKAYNIGANYKGMPVFKDTKKALKQAKLDYKEAFKAIALEYKLKPISHHNYKEYEVYSWQTTVMNERIQKQCVDISKFLDIYENSFP</sequence>
<protein>
    <recommendedName>
        <fullName evidence="3">Lipoprotein</fullName>
    </recommendedName>
</protein>
<proteinExistence type="predicted"/>
<evidence type="ECO:0008006" key="3">
    <source>
        <dbReference type="Google" id="ProtNLM"/>
    </source>
</evidence>
<dbReference type="PROSITE" id="PS51257">
    <property type="entry name" value="PROKAR_LIPOPROTEIN"/>
    <property type="match status" value="1"/>
</dbReference>
<comment type="caution">
    <text evidence="1">The sequence shown here is derived from an EMBL/GenBank/DDBJ whole genome shotgun (WGS) entry which is preliminary data.</text>
</comment>
<dbReference type="EMBL" id="MDKC01000007">
    <property type="protein sequence ID" value="ODG92581.1"/>
    <property type="molecule type" value="Genomic_DNA"/>
</dbReference>
<organism evidence="1 2">
    <name type="scientific">Gottfriedia luciferensis</name>
    <dbReference type="NCBI Taxonomy" id="178774"/>
    <lineage>
        <taxon>Bacteria</taxon>
        <taxon>Bacillati</taxon>
        <taxon>Bacillota</taxon>
        <taxon>Bacilli</taxon>
        <taxon>Bacillales</taxon>
        <taxon>Bacillaceae</taxon>
        <taxon>Gottfriedia</taxon>
    </lineage>
</organism>
<name>A0ABX2ZS41_9BACI</name>